<protein>
    <submittedName>
        <fullName evidence="2">Uncharacterized protein</fullName>
    </submittedName>
</protein>
<dbReference type="EMBL" id="JADOXO010000015">
    <property type="protein sequence ID" value="KAF9819822.1"/>
    <property type="molecule type" value="Genomic_DNA"/>
</dbReference>
<dbReference type="Proteomes" id="UP000639403">
    <property type="component" value="Unassembled WGS sequence"/>
</dbReference>
<dbReference type="AlphaFoldDB" id="A0A8H7P942"/>
<organism evidence="2 3">
    <name type="scientific">Rhodonia placenta</name>
    <dbReference type="NCBI Taxonomy" id="104341"/>
    <lineage>
        <taxon>Eukaryota</taxon>
        <taxon>Fungi</taxon>
        <taxon>Dikarya</taxon>
        <taxon>Basidiomycota</taxon>
        <taxon>Agaricomycotina</taxon>
        <taxon>Agaricomycetes</taxon>
        <taxon>Polyporales</taxon>
        <taxon>Adustoporiaceae</taxon>
        <taxon>Rhodonia</taxon>
    </lineage>
</organism>
<evidence type="ECO:0000313" key="2">
    <source>
        <dbReference type="EMBL" id="KAF9819822.1"/>
    </source>
</evidence>
<proteinExistence type="predicted"/>
<accession>A0A8H7P942</accession>
<evidence type="ECO:0000256" key="1">
    <source>
        <dbReference type="SAM" id="MobiDB-lite"/>
    </source>
</evidence>
<comment type="caution">
    <text evidence="2">The sequence shown here is derived from an EMBL/GenBank/DDBJ whole genome shotgun (WGS) entry which is preliminary data.</text>
</comment>
<name>A0A8H7P942_9APHY</name>
<feature type="region of interest" description="Disordered" evidence="1">
    <location>
        <begin position="67"/>
        <end position="93"/>
    </location>
</feature>
<reference evidence="2" key="1">
    <citation type="submission" date="2020-11" db="EMBL/GenBank/DDBJ databases">
        <authorList>
            <person name="Koelle M."/>
            <person name="Horta M.A.C."/>
            <person name="Nowrousian M."/>
            <person name="Ohm R.A."/>
            <person name="Benz P."/>
            <person name="Pilgard A."/>
        </authorList>
    </citation>
    <scope>NUCLEOTIDE SEQUENCE</scope>
    <source>
        <strain evidence="2">FPRL280</strain>
    </source>
</reference>
<sequence>MEEIRREADEAFDQWNPNWDAQRAREEAELSSDSIHFGYIPPWLLGNLVDTSFSGLSDVSSSWPVAREDAPANGPMENAAGSDGAADVGPEACIHPGDELAAHLPPIASTQGA</sequence>
<reference evidence="2" key="2">
    <citation type="journal article" name="Front. Microbiol.">
        <title>Degradative Capacity of Two Strains of Rhodonia placenta: From Phenotype to Genotype.</title>
        <authorList>
            <person name="Kolle M."/>
            <person name="Horta M.A.C."/>
            <person name="Nowrousian M."/>
            <person name="Ohm R.A."/>
            <person name="Benz J.P."/>
            <person name="Pilgard A."/>
        </authorList>
    </citation>
    <scope>NUCLEOTIDE SEQUENCE</scope>
    <source>
        <strain evidence="2">FPRL280</strain>
    </source>
</reference>
<gene>
    <name evidence="2" type="ORF">IEO21_01913</name>
</gene>
<evidence type="ECO:0000313" key="3">
    <source>
        <dbReference type="Proteomes" id="UP000639403"/>
    </source>
</evidence>